<evidence type="ECO:0000313" key="7">
    <source>
        <dbReference type="EMBL" id="KAA6345626.1"/>
    </source>
</evidence>
<dbReference type="SUPFAM" id="SSF48452">
    <property type="entry name" value="TPR-like"/>
    <property type="match status" value="1"/>
</dbReference>
<feature type="domain" description="SusD-like N-terminal" evidence="6">
    <location>
        <begin position="95"/>
        <end position="224"/>
    </location>
</feature>
<dbReference type="Pfam" id="PF14322">
    <property type="entry name" value="SusD-like_3"/>
    <property type="match status" value="1"/>
</dbReference>
<evidence type="ECO:0000256" key="2">
    <source>
        <dbReference type="ARBA" id="ARBA00022729"/>
    </source>
</evidence>
<sequence>MKKYFVLALIGLNFALFSCKDDNEDIVPEAPIDEIPVGSVIRNDVDAANIVKGILKTQSPGSGLSFIAETVSDATISFEGDETAAGPLVSRFDIQANNSYVAGQWDKHYVAIAQANELIEQLSAIAAGAAADGFILTVAGKDTALGGAYFARALSYFYLVRLYGEVPIYTKVGETNGHPASVNDVYKQVEADLLLAEELLPTSTGVKTVPSKYAAEAILARVYLTWAQYSPEGDLLAPPADNAKLAKAVTYADKVISSKQFILLEDYSKNWGRHNKNGQEHIYNQSYVLGDARPGDGGNHQSHCAFSYGFDVDPNTQPTHIGPASYSLYTDWDGRHEGNELDQRRDLSYTAYLAKPNSAAEFGLNHDSVYAFIPPHWIPLFGKGIDRSFYEGPLVGPTERDLDRIEIRYAEVLLIKAEALIESNQNLTEAKALINQIRHRAYNKASNPSVYDITATSQADLRTAVQQEYFNEFVYEQKRWFDLVRWHRFVKTVQSIENFPEYKGEYGTEPGSFFLKAQTHLKARYNAVTGSGTKYYTFPIPETAIAANPNLKK</sequence>
<name>A0A5J4SHF9_9ZZZZ</name>
<dbReference type="Gene3D" id="1.25.40.390">
    <property type="match status" value="1"/>
</dbReference>
<evidence type="ECO:0000256" key="4">
    <source>
        <dbReference type="ARBA" id="ARBA00023237"/>
    </source>
</evidence>
<dbReference type="InterPro" id="IPR033985">
    <property type="entry name" value="SusD-like_N"/>
</dbReference>
<comment type="caution">
    <text evidence="7">The sequence shown here is derived from an EMBL/GenBank/DDBJ whole genome shotgun (WGS) entry which is preliminary data.</text>
</comment>
<gene>
    <name evidence="7" type="ORF">EZS27_006807</name>
</gene>
<dbReference type="Pfam" id="PF07980">
    <property type="entry name" value="SusD_RagB"/>
    <property type="match status" value="1"/>
</dbReference>
<evidence type="ECO:0000259" key="5">
    <source>
        <dbReference type="Pfam" id="PF07980"/>
    </source>
</evidence>
<reference evidence="7" key="1">
    <citation type="submission" date="2019-03" db="EMBL/GenBank/DDBJ databases">
        <title>Single cell metagenomics reveals metabolic interactions within the superorganism composed of flagellate Streblomastix strix and complex community of Bacteroidetes bacteria on its surface.</title>
        <authorList>
            <person name="Treitli S.C."/>
            <person name="Kolisko M."/>
            <person name="Husnik F."/>
            <person name="Keeling P."/>
            <person name="Hampl V."/>
        </authorList>
    </citation>
    <scope>NUCLEOTIDE SEQUENCE</scope>
    <source>
        <strain evidence="7">STM</strain>
    </source>
</reference>
<dbReference type="EMBL" id="SNRY01000162">
    <property type="protein sequence ID" value="KAA6345626.1"/>
    <property type="molecule type" value="Genomic_DNA"/>
</dbReference>
<keyword evidence="4" id="KW-0998">Cell outer membrane</keyword>
<proteinExistence type="predicted"/>
<feature type="domain" description="RagB/SusD" evidence="5">
    <location>
        <begin position="401"/>
        <end position="552"/>
    </location>
</feature>
<dbReference type="GO" id="GO:0009279">
    <property type="term" value="C:cell outer membrane"/>
    <property type="evidence" value="ECO:0007669"/>
    <property type="project" value="UniProtKB-SubCell"/>
</dbReference>
<evidence type="ECO:0000256" key="3">
    <source>
        <dbReference type="ARBA" id="ARBA00023136"/>
    </source>
</evidence>
<evidence type="ECO:0000259" key="6">
    <source>
        <dbReference type="Pfam" id="PF14322"/>
    </source>
</evidence>
<accession>A0A5J4SHF9</accession>
<comment type="subcellular location">
    <subcellularLocation>
        <location evidence="1">Cell outer membrane</location>
    </subcellularLocation>
</comment>
<protein>
    <submittedName>
        <fullName evidence="7">RagB/SusD family nutrient uptake outer membrane protein</fullName>
    </submittedName>
</protein>
<dbReference type="AlphaFoldDB" id="A0A5J4SHF9"/>
<dbReference type="InterPro" id="IPR011990">
    <property type="entry name" value="TPR-like_helical_dom_sf"/>
</dbReference>
<keyword evidence="2" id="KW-0732">Signal</keyword>
<evidence type="ECO:0000256" key="1">
    <source>
        <dbReference type="ARBA" id="ARBA00004442"/>
    </source>
</evidence>
<dbReference type="PROSITE" id="PS51257">
    <property type="entry name" value="PROKAR_LIPOPROTEIN"/>
    <property type="match status" value="1"/>
</dbReference>
<organism evidence="7">
    <name type="scientific">termite gut metagenome</name>
    <dbReference type="NCBI Taxonomy" id="433724"/>
    <lineage>
        <taxon>unclassified sequences</taxon>
        <taxon>metagenomes</taxon>
        <taxon>organismal metagenomes</taxon>
    </lineage>
</organism>
<keyword evidence="3" id="KW-0472">Membrane</keyword>
<dbReference type="InterPro" id="IPR012944">
    <property type="entry name" value="SusD_RagB_dom"/>
</dbReference>